<dbReference type="EMBL" id="BMAT01007489">
    <property type="protein sequence ID" value="GFR65333.1"/>
    <property type="molecule type" value="Genomic_DNA"/>
</dbReference>
<dbReference type="AlphaFoldDB" id="A0AAV4EW45"/>
<dbReference type="PANTHER" id="PTHR19303">
    <property type="entry name" value="TRANSPOSON"/>
    <property type="match status" value="1"/>
</dbReference>
<name>A0AAV4EW45_9GAST</name>
<evidence type="ECO:0000313" key="3">
    <source>
        <dbReference type="EMBL" id="GFR65333.1"/>
    </source>
</evidence>
<keyword evidence="4" id="KW-1185">Reference proteome</keyword>
<evidence type="ECO:0000259" key="2">
    <source>
        <dbReference type="Pfam" id="PF03184"/>
    </source>
</evidence>
<reference evidence="3 4" key="1">
    <citation type="journal article" date="2021" name="Elife">
        <title>Chloroplast acquisition without the gene transfer in kleptoplastic sea slugs, Plakobranchus ocellatus.</title>
        <authorList>
            <person name="Maeda T."/>
            <person name="Takahashi S."/>
            <person name="Yoshida T."/>
            <person name="Shimamura S."/>
            <person name="Takaki Y."/>
            <person name="Nagai Y."/>
            <person name="Toyoda A."/>
            <person name="Suzuki Y."/>
            <person name="Arimoto A."/>
            <person name="Ishii H."/>
            <person name="Satoh N."/>
            <person name="Nishiyama T."/>
            <person name="Hasebe M."/>
            <person name="Maruyama T."/>
            <person name="Minagawa J."/>
            <person name="Obokata J."/>
            <person name="Shigenobu S."/>
        </authorList>
    </citation>
    <scope>NUCLEOTIDE SEQUENCE [LARGE SCALE GENOMIC DNA]</scope>
</reference>
<dbReference type="InterPro" id="IPR050863">
    <property type="entry name" value="CenT-Element_Derived"/>
</dbReference>
<feature type="region of interest" description="Disordered" evidence="1">
    <location>
        <begin position="179"/>
        <end position="199"/>
    </location>
</feature>
<dbReference type="Proteomes" id="UP000762676">
    <property type="component" value="Unassembled WGS sequence"/>
</dbReference>
<sequence>MLPDKTLALKDETCTGGKKLKSQLVVMPATNMDGSDKLPALVIGKSKNPHAFKHAKTLPVCYRSNKIAWMTSALFEEWLKKLDRQMVTQKRKIAMVKGNCPAHRKVEDLKAIELIFLPPNTTSILQPCDQGIINYGNLFSRLNDLIPLSATAQAYLTIDEDLAASEVLTTEDIVNSVVEKDVDNEEEGEEDEEEMPPPTLTDARDAIKTLRLFIQSHSNAEDEFTQIANLQVYIEKVFVTKCPQTWITNFFKKM</sequence>
<accession>A0AAV4EW45</accession>
<protein>
    <submittedName>
        <fullName evidence="3">Tigger transposable element-derived protein</fullName>
    </submittedName>
</protein>
<gene>
    <name evidence="3" type="ORF">ElyMa_003654500</name>
</gene>
<feature type="domain" description="DDE-1" evidence="2">
    <location>
        <begin position="22"/>
        <end position="134"/>
    </location>
</feature>
<organism evidence="3 4">
    <name type="scientific">Elysia marginata</name>
    <dbReference type="NCBI Taxonomy" id="1093978"/>
    <lineage>
        <taxon>Eukaryota</taxon>
        <taxon>Metazoa</taxon>
        <taxon>Spiralia</taxon>
        <taxon>Lophotrochozoa</taxon>
        <taxon>Mollusca</taxon>
        <taxon>Gastropoda</taxon>
        <taxon>Heterobranchia</taxon>
        <taxon>Euthyneura</taxon>
        <taxon>Panpulmonata</taxon>
        <taxon>Sacoglossa</taxon>
        <taxon>Placobranchoidea</taxon>
        <taxon>Plakobranchidae</taxon>
        <taxon>Elysia</taxon>
    </lineage>
</organism>
<dbReference type="GO" id="GO:0003677">
    <property type="term" value="F:DNA binding"/>
    <property type="evidence" value="ECO:0007669"/>
    <property type="project" value="TreeGrafter"/>
</dbReference>
<feature type="compositionally biased region" description="Acidic residues" evidence="1">
    <location>
        <begin position="182"/>
        <end position="195"/>
    </location>
</feature>
<dbReference type="GO" id="GO:0005634">
    <property type="term" value="C:nucleus"/>
    <property type="evidence" value="ECO:0007669"/>
    <property type="project" value="TreeGrafter"/>
</dbReference>
<evidence type="ECO:0000256" key="1">
    <source>
        <dbReference type="SAM" id="MobiDB-lite"/>
    </source>
</evidence>
<dbReference type="InterPro" id="IPR004875">
    <property type="entry name" value="DDE_SF_endonuclease_dom"/>
</dbReference>
<comment type="caution">
    <text evidence="3">The sequence shown here is derived from an EMBL/GenBank/DDBJ whole genome shotgun (WGS) entry which is preliminary data.</text>
</comment>
<proteinExistence type="predicted"/>
<dbReference type="Pfam" id="PF03184">
    <property type="entry name" value="DDE_1"/>
    <property type="match status" value="1"/>
</dbReference>
<evidence type="ECO:0000313" key="4">
    <source>
        <dbReference type="Proteomes" id="UP000762676"/>
    </source>
</evidence>
<dbReference type="PANTHER" id="PTHR19303:SF73">
    <property type="entry name" value="PROTEIN PDC2"/>
    <property type="match status" value="1"/>
</dbReference>